<evidence type="ECO:0000313" key="1">
    <source>
        <dbReference type="EMBL" id="GFR70866.1"/>
    </source>
</evidence>
<dbReference type="Proteomes" id="UP000762676">
    <property type="component" value="Unassembled WGS sequence"/>
</dbReference>
<dbReference type="EMBL" id="BMAT01000673">
    <property type="protein sequence ID" value="GFR70866.1"/>
    <property type="molecule type" value="Genomic_DNA"/>
</dbReference>
<dbReference type="AlphaFoldDB" id="A0AAV4FES0"/>
<keyword evidence="2" id="KW-1185">Reference proteome</keyword>
<sequence length="126" mass="14068">MDIFTSDIDTSLTQIECMAYVALKDSIKDILDKHAVEREISVKPRKPAPWITPAVKAAKQKQRQAERQWRKLRTQAGAGVGLTAMLFTWYNKQTAPEPQTSAIPEHNRGKSLASVAGYPSSCRELV</sequence>
<gene>
    <name evidence="1" type="ORF">ElyMa_000338400</name>
</gene>
<protein>
    <submittedName>
        <fullName evidence="1">Uncharacterized protein</fullName>
    </submittedName>
</protein>
<name>A0AAV4FES0_9GAST</name>
<organism evidence="1 2">
    <name type="scientific">Elysia marginata</name>
    <dbReference type="NCBI Taxonomy" id="1093978"/>
    <lineage>
        <taxon>Eukaryota</taxon>
        <taxon>Metazoa</taxon>
        <taxon>Spiralia</taxon>
        <taxon>Lophotrochozoa</taxon>
        <taxon>Mollusca</taxon>
        <taxon>Gastropoda</taxon>
        <taxon>Heterobranchia</taxon>
        <taxon>Euthyneura</taxon>
        <taxon>Panpulmonata</taxon>
        <taxon>Sacoglossa</taxon>
        <taxon>Placobranchoidea</taxon>
        <taxon>Plakobranchidae</taxon>
        <taxon>Elysia</taxon>
    </lineage>
</organism>
<proteinExistence type="predicted"/>
<reference evidence="1 2" key="1">
    <citation type="journal article" date="2021" name="Elife">
        <title>Chloroplast acquisition without the gene transfer in kleptoplastic sea slugs, Plakobranchus ocellatus.</title>
        <authorList>
            <person name="Maeda T."/>
            <person name="Takahashi S."/>
            <person name="Yoshida T."/>
            <person name="Shimamura S."/>
            <person name="Takaki Y."/>
            <person name="Nagai Y."/>
            <person name="Toyoda A."/>
            <person name="Suzuki Y."/>
            <person name="Arimoto A."/>
            <person name="Ishii H."/>
            <person name="Satoh N."/>
            <person name="Nishiyama T."/>
            <person name="Hasebe M."/>
            <person name="Maruyama T."/>
            <person name="Minagawa J."/>
            <person name="Obokata J."/>
            <person name="Shigenobu S."/>
        </authorList>
    </citation>
    <scope>NUCLEOTIDE SEQUENCE [LARGE SCALE GENOMIC DNA]</scope>
</reference>
<accession>A0AAV4FES0</accession>
<comment type="caution">
    <text evidence="1">The sequence shown here is derived from an EMBL/GenBank/DDBJ whole genome shotgun (WGS) entry which is preliminary data.</text>
</comment>
<evidence type="ECO:0000313" key="2">
    <source>
        <dbReference type="Proteomes" id="UP000762676"/>
    </source>
</evidence>